<accession>A0A4T0WY01</accession>
<evidence type="ECO:0000313" key="2">
    <source>
        <dbReference type="EMBL" id="TID19294.1"/>
    </source>
</evidence>
<dbReference type="Pfam" id="PF05205">
    <property type="entry name" value="COMPASS-Shg1"/>
    <property type="match status" value="1"/>
</dbReference>
<dbReference type="STRING" id="52247.A0A4T0WY01"/>
<organism evidence="2 3">
    <name type="scientific">Pichia inconspicua</name>
    <dbReference type="NCBI Taxonomy" id="52247"/>
    <lineage>
        <taxon>Eukaryota</taxon>
        <taxon>Fungi</taxon>
        <taxon>Dikarya</taxon>
        <taxon>Ascomycota</taxon>
        <taxon>Saccharomycotina</taxon>
        <taxon>Pichiomycetes</taxon>
        <taxon>Pichiales</taxon>
        <taxon>Pichiaceae</taxon>
        <taxon>Pichia</taxon>
    </lineage>
</organism>
<name>A0A4T0WY01_9ASCO</name>
<dbReference type="EMBL" id="SELW01000597">
    <property type="protein sequence ID" value="TID19294.1"/>
    <property type="molecule type" value="Genomic_DNA"/>
</dbReference>
<comment type="caution">
    <text evidence="2">The sequence shown here is derived from an EMBL/GenBank/DDBJ whole genome shotgun (WGS) entry which is preliminary data.</text>
</comment>
<dbReference type="AlphaFoldDB" id="A0A4T0WY01"/>
<dbReference type="OrthoDB" id="5579731at2759"/>
<evidence type="ECO:0000259" key="1">
    <source>
        <dbReference type="Pfam" id="PF05205"/>
    </source>
</evidence>
<protein>
    <recommendedName>
        <fullName evidence="1">BOD1/SHG1 domain-containing protein</fullName>
    </recommendedName>
</protein>
<evidence type="ECO:0000313" key="3">
    <source>
        <dbReference type="Proteomes" id="UP000307173"/>
    </source>
</evidence>
<dbReference type="InterPro" id="IPR055264">
    <property type="entry name" value="BOD1/SHG1_dom"/>
</dbReference>
<sequence length="136" mass="14987">MQQDLVTQYKKGGAFDAKRKTWFESVVADEELQKKLNKLVDKLVRVKIEKDPELVINDSGNGDGSGKLSALIQTELVKRQVQRAKTAAKDKDDLPTDISLCEVETMTETELLDAINTLVSKTAEAVQADDPVVVGQ</sequence>
<proteinExistence type="predicted"/>
<keyword evidence="3" id="KW-1185">Reference proteome</keyword>
<reference evidence="2 3" key="1">
    <citation type="journal article" date="2019" name="Front. Genet.">
        <title>Whole-Genome Sequencing of the Opportunistic Yeast Pathogen Candida inconspicua Uncovers Its Hybrid Origin.</title>
        <authorList>
            <person name="Mixao V."/>
            <person name="Hansen A.P."/>
            <person name="Saus E."/>
            <person name="Boekhout T."/>
            <person name="Lass-Florl C."/>
            <person name="Gabaldon T."/>
        </authorList>
    </citation>
    <scope>NUCLEOTIDE SEQUENCE [LARGE SCALE GENOMIC DNA]</scope>
    <source>
        <strain evidence="2 3">CBS 180</strain>
    </source>
</reference>
<dbReference type="Proteomes" id="UP000307173">
    <property type="component" value="Unassembled WGS sequence"/>
</dbReference>
<gene>
    <name evidence="2" type="ORF">CANINC_003723</name>
</gene>
<feature type="domain" description="BOD1/SHG1" evidence="1">
    <location>
        <begin position="5"/>
        <end position="83"/>
    </location>
</feature>